<dbReference type="CDD" id="cd01948">
    <property type="entry name" value="EAL"/>
    <property type="match status" value="1"/>
</dbReference>
<dbReference type="NCBIfam" id="TIGR00229">
    <property type="entry name" value="sensory_box"/>
    <property type="match status" value="1"/>
</dbReference>
<dbReference type="Pfam" id="PF00563">
    <property type="entry name" value="EAL"/>
    <property type="match status" value="1"/>
</dbReference>
<gene>
    <name evidence="5" type="ORF">P6N53_08945</name>
</gene>
<accession>A0AAW7ZCA8</accession>
<name>A0AAW7ZCA8_9FIRM</name>
<feature type="domain" description="PAS" evidence="1">
    <location>
        <begin position="309"/>
        <end position="355"/>
    </location>
</feature>
<dbReference type="InterPro" id="IPR035965">
    <property type="entry name" value="PAS-like_dom_sf"/>
</dbReference>
<sequence>MIGAGSMEKESKMNCSIASIVDCIFNSLKEYVYISDPYTYEIIYSNQALNQLYGKDLVGGICYKQLQSLDKPCVFCTNDKILGNGHKPYQWEHYNSQLKRDFIVIDRIITWTDGRDVRFEMALDITESKKSARAIARRLEFVEMVKRLSSRFIGTISFDQAINDSLADIGMLCDAHRAYLFSLNYDQGEMSNTHEWCAEGVTPQIERLQALPLSLFPWWIAKLKLGELILINDIDELPEEASKEKEILKSQDIKSALVLPVFMSNQLTGFIGFDNVKDTALWTEDDLTHLRVVAEIISNVMERDKALEDLTRYKILAERTREIIFFIGMDGKIIEANKSASQFYGYSRRELLGKSFHDLTKKSEEAEVNPQRPPYNPKGVAYETVHYHKNGSSFPVEINLQEAFIGNEKVLVSVIRDISERKQVEEHLQYLATHDYLTSIPNRYYLEDTLQEVILEATAATPGALLFVDLDNFKVINDTFGHAEGDKVLILFANKIKQMVRKGDFIARLNGDEFAIIMEDTNLNEAKVIAERFLIEIQNEEIIIQGTTLSLTVSIGIAVIDGSINPQRLLSYADIALYSAKEGGKNRIVIIQTDEEKITLSESQSIVLMIKEALRLGNFLLYFQPVYRLDGSLIHYEALVRLYDHEGRIVLPGVFLPVAEKFGLVSLIDRWVVHNAIDILKDNPEMYIFVNISASSLGDEELLKTITNYIKQSGVEANRIGFEITETTAIKDLPRAEHWIRKLKEIGCKFALDDFGVGFSSFTHLHLLPVDFLKIDGSFVRDLDSDYTKRALIKAMNAVAHTLGKSTIAEYVENEQILSILKDLNVDCGQGYYLGMPSPLEQIL</sequence>
<evidence type="ECO:0000259" key="1">
    <source>
        <dbReference type="PROSITE" id="PS50112"/>
    </source>
</evidence>
<dbReference type="Gene3D" id="3.30.450.20">
    <property type="entry name" value="PAS domain"/>
    <property type="match status" value="1"/>
</dbReference>
<dbReference type="SUPFAM" id="SSF141868">
    <property type="entry name" value="EAL domain-like"/>
    <property type="match status" value="1"/>
</dbReference>
<dbReference type="PROSITE" id="PS50883">
    <property type="entry name" value="EAL"/>
    <property type="match status" value="1"/>
</dbReference>
<dbReference type="InterPro" id="IPR001633">
    <property type="entry name" value="EAL_dom"/>
</dbReference>
<protein>
    <submittedName>
        <fullName evidence="5">EAL domain-containing protein</fullName>
    </submittedName>
</protein>
<dbReference type="Pfam" id="PF13426">
    <property type="entry name" value="PAS_9"/>
    <property type="match status" value="1"/>
</dbReference>
<dbReference type="FunFam" id="3.30.70.270:FF:000001">
    <property type="entry name" value="Diguanylate cyclase domain protein"/>
    <property type="match status" value="1"/>
</dbReference>
<dbReference type="SMART" id="SM00052">
    <property type="entry name" value="EAL"/>
    <property type="match status" value="1"/>
</dbReference>
<dbReference type="Pfam" id="PF01590">
    <property type="entry name" value="GAF"/>
    <property type="match status" value="1"/>
</dbReference>
<dbReference type="PANTHER" id="PTHR44757:SF2">
    <property type="entry name" value="BIOFILM ARCHITECTURE MAINTENANCE PROTEIN MBAA"/>
    <property type="match status" value="1"/>
</dbReference>
<dbReference type="AlphaFoldDB" id="A0AAW7ZCA8"/>
<reference evidence="5" key="2">
    <citation type="submission" date="2023-03" db="EMBL/GenBank/DDBJ databases">
        <authorList>
            <person name="Zhang Z."/>
        </authorList>
    </citation>
    <scope>NUCLEOTIDE SEQUENCE</scope>
    <source>
        <strain evidence="5">DSA</strain>
    </source>
</reference>
<keyword evidence="6" id="KW-1185">Reference proteome</keyword>
<proteinExistence type="predicted"/>
<dbReference type="PANTHER" id="PTHR44757">
    <property type="entry name" value="DIGUANYLATE CYCLASE DGCP"/>
    <property type="match status" value="1"/>
</dbReference>
<dbReference type="InterPro" id="IPR052155">
    <property type="entry name" value="Biofilm_reg_signaling"/>
</dbReference>
<dbReference type="SMART" id="SM00267">
    <property type="entry name" value="GGDEF"/>
    <property type="match status" value="1"/>
</dbReference>
<dbReference type="Proteomes" id="UP001172911">
    <property type="component" value="Unassembled WGS sequence"/>
</dbReference>
<feature type="domain" description="GGDEF" evidence="4">
    <location>
        <begin position="461"/>
        <end position="593"/>
    </location>
</feature>
<dbReference type="InterPro" id="IPR000700">
    <property type="entry name" value="PAS-assoc_C"/>
</dbReference>
<dbReference type="PROSITE" id="PS50113">
    <property type="entry name" value="PAC"/>
    <property type="match status" value="1"/>
</dbReference>
<dbReference type="InterPro" id="IPR029787">
    <property type="entry name" value="Nucleotide_cyclase"/>
</dbReference>
<dbReference type="SMART" id="SM00091">
    <property type="entry name" value="PAS"/>
    <property type="match status" value="1"/>
</dbReference>
<dbReference type="PROSITE" id="PS50112">
    <property type="entry name" value="PAS"/>
    <property type="match status" value="1"/>
</dbReference>
<dbReference type="RefSeq" id="WP_304542486.1">
    <property type="nucleotide sequence ID" value="NZ_JARPTC010000012.1"/>
</dbReference>
<dbReference type="Gene3D" id="3.30.70.270">
    <property type="match status" value="1"/>
</dbReference>
<dbReference type="Gene3D" id="3.20.20.450">
    <property type="entry name" value="EAL domain"/>
    <property type="match status" value="1"/>
</dbReference>
<organism evidence="5 6">
    <name type="scientific">Desulforamulus aquiferis</name>
    <dbReference type="NCBI Taxonomy" id="1397668"/>
    <lineage>
        <taxon>Bacteria</taxon>
        <taxon>Bacillati</taxon>
        <taxon>Bacillota</taxon>
        <taxon>Clostridia</taxon>
        <taxon>Eubacteriales</taxon>
        <taxon>Peptococcaceae</taxon>
        <taxon>Desulforamulus</taxon>
    </lineage>
</organism>
<dbReference type="CDD" id="cd01949">
    <property type="entry name" value="GGDEF"/>
    <property type="match status" value="1"/>
</dbReference>
<comment type="caution">
    <text evidence="5">The sequence shown here is derived from an EMBL/GenBank/DDBJ whole genome shotgun (WGS) entry which is preliminary data.</text>
</comment>
<feature type="domain" description="PAC" evidence="2">
    <location>
        <begin position="380"/>
        <end position="430"/>
    </location>
</feature>
<evidence type="ECO:0000313" key="6">
    <source>
        <dbReference type="Proteomes" id="UP001172911"/>
    </source>
</evidence>
<dbReference type="CDD" id="cd00130">
    <property type="entry name" value="PAS"/>
    <property type="match status" value="1"/>
</dbReference>
<dbReference type="InterPro" id="IPR000160">
    <property type="entry name" value="GGDEF_dom"/>
</dbReference>
<evidence type="ECO:0000259" key="3">
    <source>
        <dbReference type="PROSITE" id="PS50883"/>
    </source>
</evidence>
<evidence type="ECO:0000259" key="4">
    <source>
        <dbReference type="PROSITE" id="PS50887"/>
    </source>
</evidence>
<dbReference type="InterPro" id="IPR043128">
    <property type="entry name" value="Rev_trsase/Diguanyl_cyclase"/>
</dbReference>
<evidence type="ECO:0000313" key="5">
    <source>
        <dbReference type="EMBL" id="MDO7787343.1"/>
    </source>
</evidence>
<dbReference type="SUPFAM" id="SSF55785">
    <property type="entry name" value="PYP-like sensor domain (PAS domain)"/>
    <property type="match status" value="1"/>
</dbReference>
<dbReference type="InterPro" id="IPR003018">
    <property type="entry name" value="GAF"/>
</dbReference>
<dbReference type="InterPro" id="IPR035919">
    <property type="entry name" value="EAL_sf"/>
</dbReference>
<dbReference type="PROSITE" id="PS50887">
    <property type="entry name" value="GGDEF"/>
    <property type="match status" value="1"/>
</dbReference>
<dbReference type="InterPro" id="IPR029016">
    <property type="entry name" value="GAF-like_dom_sf"/>
</dbReference>
<dbReference type="Gene3D" id="3.30.450.40">
    <property type="match status" value="1"/>
</dbReference>
<feature type="domain" description="EAL" evidence="3">
    <location>
        <begin position="603"/>
        <end position="844"/>
    </location>
</feature>
<dbReference type="SUPFAM" id="SSF55781">
    <property type="entry name" value="GAF domain-like"/>
    <property type="match status" value="1"/>
</dbReference>
<dbReference type="SUPFAM" id="SSF55073">
    <property type="entry name" value="Nucleotide cyclase"/>
    <property type="match status" value="1"/>
</dbReference>
<evidence type="ECO:0000259" key="2">
    <source>
        <dbReference type="PROSITE" id="PS50113"/>
    </source>
</evidence>
<dbReference type="NCBIfam" id="TIGR00254">
    <property type="entry name" value="GGDEF"/>
    <property type="match status" value="1"/>
</dbReference>
<dbReference type="EMBL" id="JARPTC010000012">
    <property type="protein sequence ID" value="MDO7787343.1"/>
    <property type="molecule type" value="Genomic_DNA"/>
</dbReference>
<dbReference type="InterPro" id="IPR000014">
    <property type="entry name" value="PAS"/>
</dbReference>
<dbReference type="SMART" id="SM00065">
    <property type="entry name" value="GAF"/>
    <property type="match status" value="1"/>
</dbReference>
<dbReference type="Pfam" id="PF00990">
    <property type="entry name" value="GGDEF"/>
    <property type="match status" value="1"/>
</dbReference>
<reference evidence="5" key="1">
    <citation type="journal article" date="2023" name="J. Hazard. Mater.">
        <title>Anaerobic biodegradation of pyrene and benzo[a]pyrene by a new sulfate-reducing Desulforamulus aquiferis strain DSA.</title>
        <authorList>
            <person name="Zhang Z."/>
            <person name="Sun J."/>
            <person name="Gong X."/>
            <person name="Wang C."/>
            <person name="Wang H."/>
        </authorList>
    </citation>
    <scope>NUCLEOTIDE SEQUENCE</scope>
    <source>
        <strain evidence="5">DSA</strain>
    </source>
</reference>